<organism evidence="1 2">
    <name type="scientific">Sphenostylis stenocarpa</name>
    <dbReference type="NCBI Taxonomy" id="92480"/>
    <lineage>
        <taxon>Eukaryota</taxon>
        <taxon>Viridiplantae</taxon>
        <taxon>Streptophyta</taxon>
        <taxon>Embryophyta</taxon>
        <taxon>Tracheophyta</taxon>
        <taxon>Spermatophyta</taxon>
        <taxon>Magnoliopsida</taxon>
        <taxon>eudicotyledons</taxon>
        <taxon>Gunneridae</taxon>
        <taxon>Pentapetalae</taxon>
        <taxon>rosids</taxon>
        <taxon>fabids</taxon>
        <taxon>Fabales</taxon>
        <taxon>Fabaceae</taxon>
        <taxon>Papilionoideae</taxon>
        <taxon>50 kb inversion clade</taxon>
        <taxon>NPAAA clade</taxon>
        <taxon>indigoferoid/millettioid clade</taxon>
        <taxon>Phaseoleae</taxon>
        <taxon>Sphenostylis</taxon>
    </lineage>
</organism>
<name>A0AA86SLH8_9FABA</name>
<reference evidence="1" key="1">
    <citation type="submission" date="2023-10" db="EMBL/GenBank/DDBJ databases">
        <authorList>
            <person name="Domelevo Entfellner J.-B."/>
        </authorList>
    </citation>
    <scope>NUCLEOTIDE SEQUENCE</scope>
</reference>
<protein>
    <submittedName>
        <fullName evidence="1">Uncharacterized protein</fullName>
    </submittedName>
</protein>
<gene>
    <name evidence="1" type="ORF">AYBTSS11_LOCUS20359</name>
</gene>
<keyword evidence="2" id="KW-1185">Reference proteome</keyword>
<proteinExistence type="predicted"/>
<dbReference type="AlphaFoldDB" id="A0AA86SLH8"/>
<dbReference type="Gramene" id="rna-AYBTSS11_LOCUS20359">
    <property type="protein sequence ID" value="CAJ1964521.1"/>
    <property type="gene ID" value="gene-AYBTSS11_LOCUS20359"/>
</dbReference>
<sequence length="72" mass="7553">MTHGGAVGIKVAVWLGYSTGHSEGDYGEGVRLGKKMEAGMEVGEARSIVFGCEEIVGKVGMRHGVLGMKKSE</sequence>
<dbReference type="Proteomes" id="UP001189624">
    <property type="component" value="Chromosome 6"/>
</dbReference>
<evidence type="ECO:0000313" key="1">
    <source>
        <dbReference type="EMBL" id="CAJ1964521.1"/>
    </source>
</evidence>
<accession>A0AA86SLH8</accession>
<evidence type="ECO:0000313" key="2">
    <source>
        <dbReference type="Proteomes" id="UP001189624"/>
    </source>
</evidence>
<dbReference type="EMBL" id="OY731403">
    <property type="protein sequence ID" value="CAJ1964521.1"/>
    <property type="molecule type" value="Genomic_DNA"/>
</dbReference>